<dbReference type="EMBL" id="CP034328">
    <property type="protein sequence ID" value="AZL58700.1"/>
    <property type="molecule type" value="Genomic_DNA"/>
</dbReference>
<proteinExistence type="predicted"/>
<evidence type="ECO:0000313" key="3">
    <source>
        <dbReference type="Proteomes" id="UP000282002"/>
    </source>
</evidence>
<dbReference type="KEGG" id="taw:EI545_07530"/>
<organism evidence="2 3">
    <name type="scientific">Tabrizicola piscis</name>
    <dbReference type="NCBI Taxonomy" id="2494374"/>
    <lineage>
        <taxon>Bacteria</taxon>
        <taxon>Pseudomonadati</taxon>
        <taxon>Pseudomonadota</taxon>
        <taxon>Alphaproteobacteria</taxon>
        <taxon>Rhodobacterales</taxon>
        <taxon>Paracoccaceae</taxon>
        <taxon>Tabrizicola</taxon>
    </lineage>
</organism>
<protein>
    <submittedName>
        <fullName evidence="2">Uncharacterized protein</fullName>
    </submittedName>
</protein>
<keyword evidence="3" id="KW-1185">Reference proteome</keyword>
<feature type="transmembrane region" description="Helical" evidence="1">
    <location>
        <begin position="31"/>
        <end position="48"/>
    </location>
</feature>
<evidence type="ECO:0000256" key="1">
    <source>
        <dbReference type="SAM" id="Phobius"/>
    </source>
</evidence>
<reference evidence="2 3" key="1">
    <citation type="submission" date="2018-12" db="EMBL/GenBank/DDBJ databases">
        <title>Complete genome sequencing of Tabrizicola sp. K13M18.</title>
        <authorList>
            <person name="Bae J.-W."/>
        </authorList>
    </citation>
    <scope>NUCLEOTIDE SEQUENCE [LARGE SCALE GENOMIC DNA]</scope>
    <source>
        <strain evidence="2 3">K13M18</strain>
    </source>
</reference>
<evidence type="ECO:0000313" key="2">
    <source>
        <dbReference type="EMBL" id="AZL58700.1"/>
    </source>
</evidence>
<dbReference type="Proteomes" id="UP000282002">
    <property type="component" value="Chromosome"/>
</dbReference>
<name>A0A3S8U592_9RHOB</name>
<keyword evidence="1" id="KW-1133">Transmembrane helix</keyword>
<accession>A0A3S8U592</accession>
<keyword evidence="1" id="KW-0472">Membrane</keyword>
<dbReference type="RefSeq" id="WP_125324901.1">
    <property type="nucleotide sequence ID" value="NZ_CP034328.1"/>
</dbReference>
<gene>
    <name evidence="2" type="ORF">EI545_07530</name>
</gene>
<sequence>MAFELIAALIAAATVGLLAWALRRWRPGLPSWTVPFAAAMGLITFTIWSEYNWFSRVTAELPPELEVVAVQNEAMPLRPWTYLAPIKMRFVALDHRKTLVHPQKAGLRMVTLYSFARWKSVAEGLMAVDCAGQRQALIVEGVEITAEGELVGGDWLPAAAEDQVQAAACKEG</sequence>
<keyword evidence="1" id="KW-0812">Transmembrane</keyword>
<dbReference type="OrthoDB" id="8601734at2"/>
<dbReference type="AlphaFoldDB" id="A0A3S8U592"/>